<dbReference type="CDD" id="cd00564">
    <property type="entry name" value="TMP_TenI"/>
    <property type="match status" value="1"/>
</dbReference>
<reference evidence="2 3" key="1">
    <citation type="submission" date="2018-06" db="EMBL/GenBank/DDBJ databases">
        <authorList>
            <consortium name="Pathogen Informatics"/>
            <person name="Doyle S."/>
        </authorList>
    </citation>
    <scope>NUCLEOTIDE SEQUENCE [LARGE SCALE GENOMIC DNA]</scope>
    <source>
        <strain evidence="2 3">NCTC11157</strain>
    </source>
</reference>
<evidence type="ECO:0000259" key="1">
    <source>
        <dbReference type="Pfam" id="PF02581"/>
    </source>
</evidence>
<sequence length="217" mass="24868">MKLGNNIYLCTKIMGMKLVVMTKSTYFVEEDKILTLLFEAGLENLHISKTDESSLYLERLLMLIPTKYHKYIIVYQHFDMAKKLSLAGIHLDNLEVEPPIGYKGQIGRTCKNSMLLKEMRKNSDYVILKNVYEDSSDATKTPVLSSMELTELKKQGRLGKHVYAMGGVTLERIPELKNYGFGGVVVGNDFWNKIDLRADTDFKGILNYFHQLRQATE</sequence>
<feature type="domain" description="Thiamine phosphate synthase/TenI" evidence="1">
    <location>
        <begin position="63"/>
        <end position="187"/>
    </location>
</feature>
<dbReference type="EMBL" id="UGTL01000001">
    <property type="protein sequence ID" value="SUB85270.1"/>
    <property type="molecule type" value="Genomic_DNA"/>
</dbReference>
<proteinExistence type="predicted"/>
<evidence type="ECO:0000313" key="3">
    <source>
        <dbReference type="Proteomes" id="UP000254072"/>
    </source>
</evidence>
<accession>A0A379DYN9</accession>
<dbReference type="GO" id="GO:0009228">
    <property type="term" value="P:thiamine biosynthetic process"/>
    <property type="evidence" value="ECO:0007669"/>
    <property type="project" value="UniProtKB-KW"/>
</dbReference>
<dbReference type="InterPro" id="IPR022998">
    <property type="entry name" value="ThiamineP_synth_TenI"/>
</dbReference>
<gene>
    <name evidence="2" type="ORF">NCTC11157_00994</name>
</gene>
<dbReference type="InterPro" id="IPR013785">
    <property type="entry name" value="Aldolase_TIM"/>
</dbReference>
<dbReference type="Pfam" id="PF02581">
    <property type="entry name" value="TMP-TENI"/>
    <property type="match status" value="1"/>
</dbReference>
<dbReference type="Proteomes" id="UP000254072">
    <property type="component" value="Unassembled WGS sequence"/>
</dbReference>
<protein>
    <submittedName>
        <fullName evidence="2">Thiamine-phosphate pyrophosphorylase</fullName>
    </submittedName>
</protein>
<name>A0A379DYN9_9BACT</name>
<dbReference type="SUPFAM" id="SSF51391">
    <property type="entry name" value="Thiamin phosphate synthase"/>
    <property type="match status" value="1"/>
</dbReference>
<organism evidence="2 3">
    <name type="scientific">Prevotella disiens</name>
    <dbReference type="NCBI Taxonomy" id="28130"/>
    <lineage>
        <taxon>Bacteria</taxon>
        <taxon>Pseudomonadati</taxon>
        <taxon>Bacteroidota</taxon>
        <taxon>Bacteroidia</taxon>
        <taxon>Bacteroidales</taxon>
        <taxon>Prevotellaceae</taxon>
        <taxon>Prevotella</taxon>
    </lineage>
</organism>
<evidence type="ECO:0000313" key="2">
    <source>
        <dbReference type="EMBL" id="SUB85270.1"/>
    </source>
</evidence>
<dbReference type="InterPro" id="IPR036206">
    <property type="entry name" value="ThiamineP_synth_sf"/>
</dbReference>
<dbReference type="Gene3D" id="3.20.20.70">
    <property type="entry name" value="Aldolase class I"/>
    <property type="match status" value="1"/>
</dbReference>
<dbReference type="AlphaFoldDB" id="A0A379DYN9"/>